<organism evidence="1">
    <name type="scientific">uncultured Caudovirales phage</name>
    <dbReference type="NCBI Taxonomy" id="2100421"/>
    <lineage>
        <taxon>Viruses</taxon>
        <taxon>Duplodnaviria</taxon>
        <taxon>Heunggongvirae</taxon>
        <taxon>Uroviricota</taxon>
        <taxon>Caudoviricetes</taxon>
        <taxon>Peduoviridae</taxon>
        <taxon>Maltschvirus</taxon>
        <taxon>Maltschvirus maltsch</taxon>
    </lineage>
</organism>
<gene>
    <name evidence="1" type="ORF">UFOVP699_23</name>
</gene>
<protein>
    <submittedName>
        <fullName evidence="1">Uncharacterized protein</fullName>
    </submittedName>
</protein>
<sequence length="55" mass="6733">MKKKITLSEETFNQIFPNVGFANYISMPRKMKKREKKRLEKELSCKIKDWLHDFK</sequence>
<proteinExistence type="predicted"/>
<reference evidence="1" key="1">
    <citation type="submission" date="2020-04" db="EMBL/GenBank/DDBJ databases">
        <authorList>
            <person name="Chiriac C."/>
            <person name="Salcher M."/>
            <person name="Ghai R."/>
            <person name="Kavagutti S V."/>
        </authorList>
    </citation>
    <scope>NUCLEOTIDE SEQUENCE</scope>
</reference>
<evidence type="ECO:0000313" key="1">
    <source>
        <dbReference type="EMBL" id="CAB4158652.1"/>
    </source>
</evidence>
<dbReference type="EMBL" id="LR796670">
    <property type="protein sequence ID" value="CAB4158652.1"/>
    <property type="molecule type" value="Genomic_DNA"/>
</dbReference>
<accession>A0A6J5NIW8</accession>
<name>A0A6J5NIW8_9CAUD</name>